<protein>
    <recommendedName>
        <fullName evidence="3">Lactococcin 972 family bacteriocin</fullName>
    </recommendedName>
</protein>
<evidence type="ECO:0000313" key="1">
    <source>
        <dbReference type="EMBL" id="MFC3893341.1"/>
    </source>
</evidence>
<comment type="caution">
    <text evidence="1">The sequence shown here is derived from an EMBL/GenBank/DDBJ whole genome shotgun (WGS) entry which is preliminary data.</text>
</comment>
<evidence type="ECO:0008006" key="3">
    <source>
        <dbReference type="Google" id="ProtNLM"/>
    </source>
</evidence>
<accession>A0ABV8BVN2</accession>
<gene>
    <name evidence="1" type="ORF">ACFOWZ_17850</name>
</gene>
<dbReference type="EMBL" id="JBHRZI010000015">
    <property type="protein sequence ID" value="MFC3893341.1"/>
    <property type="molecule type" value="Genomic_DNA"/>
</dbReference>
<reference evidence="2" key="1">
    <citation type="journal article" date="2019" name="Int. J. Syst. Evol. Microbiol.">
        <title>The Global Catalogue of Microorganisms (GCM) 10K type strain sequencing project: providing services to taxonomists for standard genome sequencing and annotation.</title>
        <authorList>
            <consortium name="The Broad Institute Genomics Platform"/>
            <consortium name="The Broad Institute Genome Sequencing Center for Infectious Disease"/>
            <person name="Wu L."/>
            <person name="Ma J."/>
        </authorList>
    </citation>
    <scope>NUCLEOTIDE SEQUENCE [LARGE SCALE GENOMIC DNA]</scope>
    <source>
        <strain evidence="2">CGMCC 4.7405</strain>
    </source>
</reference>
<dbReference type="Proteomes" id="UP001595690">
    <property type="component" value="Unassembled WGS sequence"/>
</dbReference>
<keyword evidence="2" id="KW-1185">Reference proteome</keyword>
<dbReference type="RefSeq" id="WP_382373811.1">
    <property type="nucleotide sequence ID" value="NZ_JBHRZI010000015.1"/>
</dbReference>
<organism evidence="1 2">
    <name type="scientific">Lentzea rhizosphaerae</name>
    <dbReference type="NCBI Taxonomy" id="2041025"/>
    <lineage>
        <taxon>Bacteria</taxon>
        <taxon>Bacillati</taxon>
        <taxon>Actinomycetota</taxon>
        <taxon>Actinomycetes</taxon>
        <taxon>Pseudonocardiales</taxon>
        <taxon>Pseudonocardiaceae</taxon>
        <taxon>Lentzea</taxon>
    </lineage>
</organism>
<proteinExistence type="predicted"/>
<evidence type="ECO:0000313" key="2">
    <source>
        <dbReference type="Proteomes" id="UP001595690"/>
    </source>
</evidence>
<name>A0ABV8BVN2_9PSEU</name>
<sequence>MAAVGLISAGPANASVTSGSGGVSAEWFGAEHVTVSTSTNWGGWVDGNGPDSYQAVGVCNNGTVRYGTVRWAGDRRGSFVYCSSGFAGRYFAKIYA</sequence>